<reference evidence="1 2" key="1">
    <citation type="journal article" date="2015" name="Nature">
        <title>rRNA introns, odd ribosomes, and small enigmatic genomes across a large radiation of phyla.</title>
        <authorList>
            <person name="Brown C.T."/>
            <person name="Hug L.A."/>
            <person name="Thomas B.C."/>
            <person name="Sharon I."/>
            <person name="Castelle C.J."/>
            <person name="Singh A."/>
            <person name="Wilkins M.J."/>
            <person name="Williams K.H."/>
            <person name="Banfield J.F."/>
        </authorList>
    </citation>
    <scope>NUCLEOTIDE SEQUENCE [LARGE SCALE GENOMIC DNA]</scope>
</reference>
<sequence>MLVVVVDQGVFKGEEGLDDHKAKIKNDLEKYVDLARSLGLRADYRIEVGT</sequence>
<accession>A0A0G0H0R4</accession>
<evidence type="ECO:0000313" key="1">
    <source>
        <dbReference type="EMBL" id="KKQ35792.1"/>
    </source>
</evidence>
<gene>
    <name evidence="1" type="ORF">US52_C0015G0001</name>
</gene>
<evidence type="ECO:0000313" key="2">
    <source>
        <dbReference type="Proteomes" id="UP000034852"/>
    </source>
</evidence>
<proteinExistence type="predicted"/>
<dbReference type="Proteomes" id="UP000034852">
    <property type="component" value="Unassembled WGS sequence"/>
</dbReference>
<dbReference type="AlphaFoldDB" id="A0A0G0H0R4"/>
<feature type="non-terminal residue" evidence="1">
    <location>
        <position position="50"/>
    </location>
</feature>
<dbReference type="EMBL" id="LBTH01000015">
    <property type="protein sequence ID" value="KKQ35792.1"/>
    <property type="molecule type" value="Genomic_DNA"/>
</dbReference>
<name>A0A0G0H0R4_9BACT</name>
<protein>
    <submittedName>
        <fullName evidence="1">Amino acid permease-associated region</fullName>
    </submittedName>
</protein>
<organism evidence="1 2">
    <name type="scientific">candidate division WS6 bacterium GW2011_GWA2_37_6</name>
    <dbReference type="NCBI Taxonomy" id="1619087"/>
    <lineage>
        <taxon>Bacteria</taxon>
        <taxon>Candidatus Dojkabacteria</taxon>
    </lineage>
</organism>
<comment type="caution">
    <text evidence="1">The sequence shown here is derived from an EMBL/GenBank/DDBJ whole genome shotgun (WGS) entry which is preliminary data.</text>
</comment>